<accession>A0A5A7S644</accession>
<dbReference type="InterPro" id="IPR013658">
    <property type="entry name" value="SGL"/>
</dbReference>
<dbReference type="InterPro" id="IPR011042">
    <property type="entry name" value="6-blade_b-propeller_TolB-like"/>
</dbReference>
<sequence length="302" mass="31295">MPVARIHALILAAAMATGTATAAAPAQAAPISDCAGWQVDTIAQGLGELENLVPDPNGGFYVSSLSAGIQHVDAGGRVRPVLPGVPAGGMSLARSNLYFVGGSDSGFRRLDTATGQQTLLARPGGNGLLRLPGGDLLTTWVGTEGLVSSGVSRYHHDTGVVEANWSTVPRSEGLALSPDHKYVYTDDLLTSQIIRIPLDAPKQWTVVGTVPALYPGVDDLTMSQAGALYVAAHIEGAIHRFDPNTGRSCVIASGLSIGWTGPASVRIGPDGTGWALFATLFDGSLRRLRPPPGVDLAPVQNH</sequence>
<reference evidence="3 4" key="1">
    <citation type="submission" date="2019-07" db="EMBL/GenBank/DDBJ databases">
        <title>Rhodococcus cavernicolus sp. nov., isolated from a cave.</title>
        <authorList>
            <person name="Lee S.D."/>
        </authorList>
    </citation>
    <scope>NUCLEOTIDE SEQUENCE [LARGE SCALE GENOMIC DNA]</scope>
    <source>
        <strain evidence="3 4">C1-24</strain>
    </source>
</reference>
<evidence type="ECO:0000313" key="4">
    <source>
        <dbReference type="Proteomes" id="UP000322244"/>
    </source>
</evidence>
<dbReference type="Gene3D" id="2.120.10.30">
    <property type="entry name" value="TolB, C-terminal domain"/>
    <property type="match status" value="1"/>
</dbReference>
<dbReference type="Pfam" id="PF08450">
    <property type="entry name" value="SGL"/>
    <property type="match status" value="1"/>
</dbReference>
<dbReference type="OrthoDB" id="9768084at2"/>
<gene>
    <name evidence="3" type="ORF">FOY51_23955</name>
</gene>
<dbReference type="SUPFAM" id="SSF63829">
    <property type="entry name" value="Calcium-dependent phosphotriesterase"/>
    <property type="match status" value="1"/>
</dbReference>
<name>A0A5A7S644_9NOCA</name>
<evidence type="ECO:0000259" key="2">
    <source>
        <dbReference type="Pfam" id="PF08450"/>
    </source>
</evidence>
<dbReference type="Proteomes" id="UP000322244">
    <property type="component" value="Unassembled WGS sequence"/>
</dbReference>
<organism evidence="3 4">
    <name type="scientific">Antrihabitans cavernicola</name>
    <dbReference type="NCBI Taxonomy" id="2495913"/>
    <lineage>
        <taxon>Bacteria</taxon>
        <taxon>Bacillati</taxon>
        <taxon>Actinomycetota</taxon>
        <taxon>Actinomycetes</taxon>
        <taxon>Mycobacteriales</taxon>
        <taxon>Nocardiaceae</taxon>
        <taxon>Antrihabitans</taxon>
    </lineage>
</organism>
<protein>
    <submittedName>
        <fullName evidence="3">SMP-30/gluconolactonase/LRE family protein</fullName>
    </submittedName>
</protein>
<dbReference type="EMBL" id="VLNY01000017">
    <property type="protein sequence ID" value="KAA0018535.1"/>
    <property type="molecule type" value="Genomic_DNA"/>
</dbReference>
<dbReference type="AlphaFoldDB" id="A0A5A7S644"/>
<feature type="chain" id="PRO_5023108730" evidence="1">
    <location>
        <begin position="23"/>
        <end position="302"/>
    </location>
</feature>
<dbReference type="RefSeq" id="WP_149432796.1">
    <property type="nucleotide sequence ID" value="NZ_VLNY01000017.1"/>
</dbReference>
<keyword evidence="4" id="KW-1185">Reference proteome</keyword>
<evidence type="ECO:0000313" key="3">
    <source>
        <dbReference type="EMBL" id="KAA0018535.1"/>
    </source>
</evidence>
<evidence type="ECO:0000256" key="1">
    <source>
        <dbReference type="SAM" id="SignalP"/>
    </source>
</evidence>
<feature type="domain" description="SMP-30/Gluconolactonase/LRE-like region" evidence="2">
    <location>
        <begin position="99"/>
        <end position="247"/>
    </location>
</feature>
<proteinExistence type="predicted"/>
<feature type="signal peptide" evidence="1">
    <location>
        <begin position="1"/>
        <end position="22"/>
    </location>
</feature>
<keyword evidence="1" id="KW-0732">Signal</keyword>
<comment type="caution">
    <text evidence="3">The sequence shown here is derived from an EMBL/GenBank/DDBJ whole genome shotgun (WGS) entry which is preliminary data.</text>
</comment>